<comment type="caution">
    <text evidence="2">The sequence shown here is derived from an EMBL/GenBank/DDBJ whole genome shotgun (WGS) entry which is preliminary data.</text>
</comment>
<dbReference type="AlphaFoldDB" id="A0A8H3BFW3"/>
<sequence length="154" mass="16907">MDGSSSSPKDRSHSVHLSTIQRVNLTNGEASNSTQATAEAGAGQKNSVFLTAIRDYDSYTHRQDDVFSEDATITSSECVPTLEQPQPVFRSSSKAHFLDRSFRRAGAYPCSTYDLDRSDGQAGRLAAQIWAKSSLDDRTNDVPVTSSRTRRWSA</sequence>
<reference evidence="2" key="1">
    <citation type="submission" date="2021-01" db="EMBL/GenBank/DDBJ databases">
        <authorList>
            <person name="Kaushik A."/>
        </authorList>
    </citation>
    <scope>NUCLEOTIDE SEQUENCE</scope>
    <source>
        <strain evidence="2">AG4-RS23</strain>
    </source>
</reference>
<gene>
    <name evidence="2" type="ORF">RDB_LOCUS60122</name>
</gene>
<name>A0A8H3BFW3_9AGAM</name>
<organism evidence="2 3">
    <name type="scientific">Rhizoctonia solani</name>
    <dbReference type="NCBI Taxonomy" id="456999"/>
    <lineage>
        <taxon>Eukaryota</taxon>
        <taxon>Fungi</taxon>
        <taxon>Dikarya</taxon>
        <taxon>Basidiomycota</taxon>
        <taxon>Agaricomycotina</taxon>
        <taxon>Agaricomycetes</taxon>
        <taxon>Cantharellales</taxon>
        <taxon>Ceratobasidiaceae</taxon>
        <taxon>Rhizoctonia</taxon>
    </lineage>
</organism>
<evidence type="ECO:0000256" key="1">
    <source>
        <dbReference type="SAM" id="MobiDB-lite"/>
    </source>
</evidence>
<proteinExistence type="predicted"/>
<feature type="region of interest" description="Disordered" evidence="1">
    <location>
        <begin position="1"/>
        <end position="44"/>
    </location>
</feature>
<evidence type="ECO:0000313" key="2">
    <source>
        <dbReference type="EMBL" id="CAE6455199.1"/>
    </source>
</evidence>
<accession>A0A8H3BFW3</accession>
<feature type="compositionally biased region" description="Polar residues" evidence="1">
    <location>
        <begin position="15"/>
        <end position="37"/>
    </location>
</feature>
<dbReference type="Proteomes" id="UP000663861">
    <property type="component" value="Unassembled WGS sequence"/>
</dbReference>
<dbReference type="EMBL" id="CAJMWY010001008">
    <property type="protein sequence ID" value="CAE6455199.1"/>
    <property type="molecule type" value="Genomic_DNA"/>
</dbReference>
<protein>
    <submittedName>
        <fullName evidence="2">Uncharacterized protein</fullName>
    </submittedName>
</protein>
<evidence type="ECO:0000313" key="3">
    <source>
        <dbReference type="Proteomes" id="UP000663861"/>
    </source>
</evidence>